<dbReference type="EMBL" id="JAGIZA010000004">
    <property type="protein sequence ID" value="MBP0492864.1"/>
    <property type="molecule type" value="Genomic_DNA"/>
</dbReference>
<protein>
    <submittedName>
        <fullName evidence="1">Uncharacterized protein</fullName>
    </submittedName>
</protein>
<proteinExistence type="predicted"/>
<name>A0A940MXY4_9PROT</name>
<reference evidence="1" key="1">
    <citation type="submission" date="2021-03" db="EMBL/GenBank/DDBJ databases">
        <authorList>
            <person name="So Y."/>
        </authorList>
    </citation>
    <scope>NUCLEOTIDE SEQUENCE</scope>
    <source>
        <strain evidence="1">SG15</strain>
    </source>
</reference>
<evidence type="ECO:0000313" key="2">
    <source>
        <dbReference type="Proteomes" id="UP000677537"/>
    </source>
</evidence>
<gene>
    <name evidence="1" type="ORF">J5Y10_08745</name>
</gene>
<organism evidence="1 2">
    <name type="scientific">Roseomonas indoligenes</name>
    <dbReference type="NCBI Taxonomy" id="2820811"/>
    <lineage>
        <taxon>Bacteria</taxon>
        <taxon>Pseudomonadati</taxon>
        <taxon>Pseudomonadota</taxon>
        <taxon>Alphaproteobacteria</taxon>
        <taxon>Acetobacterales</taxon>
        <taxon>Roseomonadaceae</taxon>
        <taxon>Roseomonas</taxon>
    </lineage>
</organism>
<accession>A0A940MXY4</accession>
<keyword evidence="2" id="KW-1185">Reference proteome</keyword>
<dbReference type="RefSeq" id="WP_209372726.1">
    <property type="nucleotide sequence ID" value="NZ_JAGIZA010000004.1"/>
</dbReference>
<sequence length="119" mass="12852">MSRLHKLAIVGASGAGKTEAALAHALMAARRGPVLFICDNDEVARLHRQQAQMEPAPKPIVFCGLGRFVMLSAFSEPFQTMVIDAAMTRVTSSQVLIFASRAAQHHGEAWVVQTHAMPS</sequence>
<dbReference type="AlphaFoldDB" id="A0A940MXY4"/>
<comment type="caution">
    <text evidence="1">The sequence shown here is derived from an EMBL/GenBank/DDBJ whole genome shotgun (WGS) entry which is preliminary data.</text>
</comment>
<evidence type="ECO:0000313" key="1">
    <source>
        <dbReference type="EMBL" id="MBP0492864.1"/>
    </source>
</evidence>
<dbReference type="Proteomes" id="UP000677537">
    <property type="component" value="Unassembled WGS sequence"/>
</dbReference>